<protein>
    <submittedName>
        <fullName evidence="1">Uncharacterized protein</fullName>
    </submittedName>
</protein>
<sequence length="92" mass="10478">MDGSCIEDGAQYLWCNIPRTVLLTRMESSGGFCYVCRGDHTLCIGYFCRYILSVCILNDILASTQCFTFIFQHHFNTCARAQAHILQGTLYH</sequence>
<proteinExistence type="predicted"/>
<reference evidence="1" key="1">
    <citation type="thesis" date="2020" institute="ProQuest LLC" country="789 East Eisenhower Parkway, Ann Arbor, MI, USA">
        <title>Comparative Genomics and Chromosome Evolution.</title>
        <authorList>
            <person name="Mudd A.B."/>
        </authorList>
    </citation>
    <scope>NUCLEOTIDE SEQUENCE</scope>
    <source>
        <strain evidence="1">Female2</strain>
        <tissue evidence="1">Blood</tissue>
    </source>
</reference>
<dbReference type="Proteomes" id="UP000812440">
    <property type="component" value="Chromosome 6"/>
</dbReference>
<comment type="caution">
    <text evidence="1">The sequence shown here is derived from an EMBL/GenBank/DDBJ whole genome shotgun (WGS) entry which is preliminary data.</text>
</comment>
<gene>
    <name evidence="1" type="ORF">GDO86_010906</name>
</gene>
<evidence type="ECO:0000313" key="2">
    <source>
        <dbReference type="Proteomes" id="UP000812440"/>
    </source>
</evidence>
<organism evidence="1 2">
    <name type="scientific">Hymenochirus boettgeri</name>
    <name type="common">Congo dwarf clawed frog</name>
    <dbReference type="NCBI Taxonomy" id="247094"/>
    <lineage>
        <taxon>Eukaryota</taxon>
        <taxon>Metazoa</taxon>
        <taxon>Chordata</taxon>
        <taxon>Craniata</taxon>
        <taxon>Vertebrata</taxon>
        <taxon>Euteleostomi</taxon>
        <taxon>Amphibia</taxon>
        <taxon>Batrachia</taxon>
        <taxon>Anura</taxon>
        <taxon>Pipoidea</taxon>
        <taxon>Pipidae</taxon>
        <taxon>Pipinae</taxon>
        <taxon>Hymenochirus</taxon>
    </lineage>
</organism>
<dbReference type="AlphaFoldDB" id="A0A8T2JH32"/>
<evidence type="ECO:0000313" key="1">
    <source>
        <dbReference type="EMBL" id="KAG8441901.1"/>
    </source>
</evidence>
<dbReference type="EMBL" id="JAACNH010000005">
    <property type="protein sequence ID" value="KAG8441901.1"/>
    <property type="molecule type" value="Genomic_DNA"/>
</dbReference>
<keyword evidence="2" id="KW-1185">Reference proteome</keyword>
<name>A0A8T2JH32_9PIPI</name>
<accession>A0A8T2JH32</accession>